<keyword evidence="3" id="KW-0539">Nucleus</keyword>
<comment type="subcellular location">
    <subcellularLocation>
        <location evidence="1">Nucleus</location>
    </subcellularLocation>
</comment>
<feature type="region of interest" description="Disordered" evidence="4">
    <location>
        <begin position="209"/>
        <end position="261"/>
    </location>
</feature>
<dbReference type="InterPro" id="IPR033316">
    <property type="entry name" value="RBBP8-like"/>
</dbReference>
<evidence type="ECO:0000256" key="3">
    <source>
        <dbReference type="ARBA" id="ARBA00023242"/>
    </source>
</evidence>
<dbReference type="PANTHER" id="PTHR15107">
    <property type="entry name" value="RETINOBLASTOMA BINDING PROTEIN 8"/>
    <property type="match status" value="1"/>
</dbReference>
<evidence type="ECO:0000256" key="4">
    <source>
        <dbReference type="SAM" id="MobiDB-lite"/>
    </source>
</evidence>
<feature type="domain" description="DNA endonuclease activator Ctp1 C-terminal" evidence="5">
    <location>
        <begin position="447"/>
        <end position="560"/>
    </location>
</feature>
<evidence type="ECO:0000313" key="6">
    <source>
        <dbReference type="EMBL" id="CAD8769224.1"/>
    </source>
</evidence>
<reference evidence="6" key="1">
    <citation type="submission" date="2021-01" db="EMBL/GenBank/DDBJ databases">
        <authorList>
            <person name="Corre E."/>
            <person name="Pelletier E."/>
            <person name="Niang G."/>
            <person name="Scheremetjew M."/>
            <person name="Finn R."/>
            <person name="Kale V."/>
            <person name="Holt S."/>
            <person name="Cochrane G."/>
            <person name="Meng A."/>
            <person name="Brown T."/>
            <person name="Cohen L."/>
        </authorList>
    </citation>
    <scope>NUCLEOTIDE SEQUENCE</scope>
    <source>
        <strain evidence="6">SAG 63-3</strain>
    </source>
</reference>
<proteinExistence type="predicted"/>
<keyword evidence="2" id="KW-0227">DNA damage</keyword>
<evidence type="ECO:0000256" key="2">
    <source>
        <dbReference type="ARBA" id="ARBA00022763"/>
    </source>
</evidence>
<organism evidence="6">
    <name type="scientific">Polytomella parva</name>
    <dbReference type="NCBI Taxonomy" id="51329"/>
    <lineage>
        <taxon>Eukaryota</taxon>
        <taxon>Viridiplantae</taxon>
        <taxon>Chlorophyta</taxon>
        <taxon>core chlorophytes</taxon>
        <taxon>Chlorophyceae</taxon>
        <taxon>CS clade</taxon>
        <taxon>Chlamydomonadales</taxon>
        <taxon>Chlamydomonadaceae</taxon>
        <taxon>Polytomella</taxon>
    </lineage>
</organism>
<feature type="compositionally biased region" description="Basic and acidic residues" evidence="4">
    <location>
        <begin position="244"/>
        <end position="254"/>
    </location>
</feature>
<feature type="compositionally biased region" description="Polar residues" evidence="4">
    <location>
        <begin position="182"/>
        <end position="194"/>
    </location>
</feature>
<gene>
    <name evidence="6" type="ORF">PPAR00522_LOCUS5622</name>
</gene>
<feature type="region of interest" description="Disordered" evidence="4">
    <location>
        <begin position="1"/>
        <end position="30"/>
    </location>
</feature>
<evidence type="ECO:0000259" key="5">
    <source>
        <dbReference type="Pfam" id="PF08573"/>
    </source>
</evidence>
<evidence type="ECO:0000256" key="1">
    <source>
        <dbReference type="ARBA" id="ARBA00004123"/>
    </source>
</evidence>
<protein>
    <recommendedName>
        <fullName evidence="5">DNA endonuclease activator Ctp1 C-terminal domain-containing protein</fullName>
    </recommendedName>
</protein>
<name>A0A7S0UR50_9CHLO</name>
<dbReference type="GO" id="GO:0010792">
    <property type="term" value="P:DNA double-strand break processing involved in repair via single-strand annealing"/>
    <property type="evidence" value="ECO:0007669"/>
    <property type="project" value="TreeGrafter"/>
</dbReference>
<feature type="compositionally biased region" description="Basic and acidic residues" evidence="4">
    <location>
        <begin position="221"/>
        <end position="236"/>
    </location>
</feature>
<accession>A0A7S0UR50</accession>
<dbReference type="GO" id="GO:0003684">
    <property type="term" value="F:damaged DNA binding"/>
    <property type="evidence" value="ECO:0007669"/>
    <property type="project" value="TreeGrafter"/>
</dbReference>
<dbReference type="AlphaFoldDB" id="A0A7S0UR50"/>
<feature type="region of interest" description="Disordered" evidence="4">
    <location>
        <begin position="167"/>
        <end position="194"/>
    </location>
</feature>
<sequence>MSLEHSIGETKQPYHKVTKHRNSGDNQLSFKQRKEELLQSIKLLNQSPGKILQSTKIEDTSPTFKRRGHLPKAYELTSESVIDPFLGIERKTDIQLSQSLSIAFESPQDSSIKSCSKDDVIHFSLFCEAAPTLFTSLTQEGLSPRKLQKPEPNSFFTSVNVLQQDNFLSSSSPTKKTKKNETSQLLSAQRDAGSNFTSEAATSNYLLDNSLTNGKKKGGHVGKESKKVRDHFESKDSPSSAPYERNDFIEGTEPKKKKQRLSQLSKLATTSLFPDEFTESHSEIAGKEKAYAAPTGPNPSNQYNMDEQTATAILRPLDSFEFCRRSKEKEKDNIFLNPHKKIVNDEDSYQCSPSRKITISSISNLSKIIERKQVESCKIYAKNECQPSNHISKKLSCSTSPLLKNVPFIKTSIIEKTFQHNKSAINTANDQIATTPLYQLNHDCLNVTPKKLRRNQLLSVECATCRSFYSALSSWDEGNLEIFRPDCTHMLKDTTSTNVMKESEIYMTNNQLGAKNALLDKSISNLDAQPPTANIQQSFSRHRIRHPSPETPKGFWDVDFND</sequence>
<dbReference type="EMBL" id="HBFM01008819">
    <property type="protein sequence ID" value="CAD8769224.1"/>
    <property type="molecule type" value="Transcribed_RNA"/>
</dbReference>
<dbReference type="GO" id="GO:0005634">
    <property type="term" value="C:nucleus"/>
    <property type="evidence" value="ECO:0007669"/>
    <property type="project" value="UniProtKB-SubCell"/>
</dbReference>
<dbReference type="InterPro" id="IPR013882">
    <property type="entry name" value="Ctp1_C"/>
</dbReference>
<dbReference type="PANTHER" id="PTHR15107:SF0">
    <property type="entry name" value="DNA ENDONUCLEASE ACTIVATOR CTP1 C-TERMINAL DOMAIN-CONTAINING PROTEIN"/>
    <property type="match status" value="1"/>
</dbReference>
<dbReference type="Pfam" id="PF08573">
    <property type="entry name" value="SAE2"/>
    <property type="match status" value="1"/>
</dbReference>